<feature type="region of interest" description="Disordered" evidence="1">
    <location>
        <begin position="109"/>
        <end position="171"/>
    </location>
</feature>
<comment type="caution">
    <text evidence="3">The sequence shown here is derived from an EMBL/GenBank/DDBJ whole genome shotgun (WGS) entry which is preliminary data.</text>
</comment>
<evidence type="ECO:0000256" key="2">
    <source>
        <dbReference type="SAM" id="Phobius"/>
    </source>
</evidence>
<dbReference type="Proteomes" id="UP000696280">
    <property type="component" value="Unassembled WGS sequence"/>
</dbReference>
<proteinExistence type="predicted"/>
<dbReference type="EMBL" id="CAJVRL010000047">
    <property type="protein sequence ID" value="CAG8952760.1"/>
    <property type="molecule type" value="Genomic_DNA"/>
</dbReference>
<organism evidence="3 4">
    <name type="scientific">Hymenoscyphus fraxineus</name>
    <dbReference type="NCBI Taxonomy" id="746836"/>
    <lineage>
        <taxon>Eukaryota</taxon>
        <taxon>Fungi</taxon>
        <taxon>Dikarya</taxon>
        <taxon>Ascomycota</taxon>
        <taxon>Pezizomycotina</taxon>
        <taxon>Leotiomycetes</taxon>
        <taxon>Helotiales</taxon>
        <taxon>Helotiaceae</taxon>
        <taxon>Hymenoscyphus</taxon>
    </lineage>
</organism>
<feature type="transmembrane region" description="Helical" evidence="2">
    <location>
        <begin position="77"/>
        <end position="99"/>
    </location>
</feature>
<feature type="compositionally biased region" description="Low complexity" evidence="1">
    <location>
        <begin position="117"/>
        <end position="134"/>
    </location>
</feature>
<dbReference type="AlphaFoldDB" id="A0A9N9PR50"/>
<keyword evidence="2" id="KW-0812">Transmembrane</keyword>
<keyword evidence="2" id="KW-1133">Transmembrane helix</keyword>
<accession>A0A9N9PR50</accession>
<sequence length="190" mass="21030">MLDCIKPSARDEEVLVASKPLAYTMVMLPWRILKCQDLIVSKTSFIYIIIIRIKKLDRSSKQFNELRSILDVASNKTVLVFALILDVPFNTTIVIIIIIEMPSTPNIEFPEGGASLTSTTPTPPTSITTPTSTTPTPPPATPPTSTTNDCEVTQNYVEDDGPEDYPDPVDHPEYYAYFPLSPPFAPQISL</sequence>
<keyword evidence="4" id="KW-1185">Reference proteome</keyword>
<name>A0A9N9PR50_9HELO</name>
<protein>
    <submittedName>
        <fullName evidence="3">Uncharacterized protein</fullName>
    </submittedName>
</protein>
<evidence type="ECO:0000313" key="3">
    <source>
        <dbReference type="EMBL" id="CAG8952760.1"/>
    </source>
</evidence>
<evidence type="ECO:0000256" key="1">
    <source>
        <dbReference type="SAM" id="MobiDB-lite"/>
    </source>
</evidence>
<feature type="compositionally biased region" description="Acidic residues" evidence="1">
    <location>
        <begin position="157"/>
        <end position="167"/>
    </location>
</feature>
<evidence type="ECO:0000313" key="4">
    <source>
        <dbReference type="Proteomes" id="UP000696280"/>
    </source>
</evidence>
<gene>
    <name evidence="3" type="ORF">HYFRA_00009004</name>
</gene>
<reference evidence="3" key="1">
    <citation type="submission" date="2021-07" db="EMBL/GenBank/DDBJ databases">
        <authorList>
            <person name="Durling M."/>
        </authorList>
    </citation>
    <scope>NUCLEOTIDE SEQUENCE</scope>
</reference>
<keyword evidence="2" id="KW-0472">Membrane</keyword>